<keyword evidence="2" id="KW-0812">Transmembrane</keyword>
<feature type="region of interest" description="Disordered" evidence="1">
    <location>
        <begin position="1"/>
        <end position="78"/>
    </location>
</feature>
<evidence type="ECO:0000313" key="4">
    <source>
        <dbReference type="Proteomes" id="UP000678393"/>
    </source>
</evidence>
<feature type="compositionally biased region" description="Acidic residues" evidence="1">
    <location>
        <begin position="362"/>
        <end position="377"/>
    </location>
</feature>
<dbReference type="OrthoDB" id="10690162at2759"/>
<evidence type="ECO:0000256" key="1">
    <source>
        <dbReference type="SAM" id="MobiDB-lite"/>
    </source>
</evidence>
<keyword evidence="4" id="KW-1185">Reference proteome</keyword>
<keyword evidence="2" id="KW-0472">Membrane</keyword>
<evidence type="ECO:0000256" key="2">
    <source>
        <dbReference type="SAM" id="Phobius"/>
    </source>
</evidence>
<dbReference type="Proteomes" id="UP000678393">
    <property type="component" value="Unassembled WGS sequence"/>
</dbReference>
<feature type="region of interest" description="Disordered" evidence="1">
    <location>
        <begin position="356"/>
        <end position="416"/>
    </location>
</feature>
<feature type="non-terminal residue" evidence="3">
    <location>
        <position position="416"/>
    </location>
</feature>
<gene>
    <name evidence="3" type="ORF">CUNI_LOCUS10933</name>
</gene>
<feature type="transmembrane region" description="Helical" evidence="2">
    <location>
        <begin position="314"/>
        <end position="340"/>
    </location>
</feature>
<dbReference type="AlphaFoldDB" id="A0A8S3ZBX3"/>
<reference evidence="3" key="1">
    <citation type="submission" date="2021-04" db="EMBL/GenBank/DDBJ databases">
        <authorList>
            <consortium name="Molecular Ecology Group"/>
        </authorList>
    </citation>
    <scope>NUCLEOTIDE SEQUENCE</scope>
</reference>
<comment type="caution">
    <text evidence="3">The sequence shown here is derived from an EMBL/GenBank/DDBJ whole genome shotgun (WGS) entry which is preliminary data.</text>
</comment>
<feature type="non-terminal residue" evidence="3">
    <location>
        <position position="1"/>
    </location>
</feature>
<keyword evidence="2" id="KW-1133">Transmembrane helix</keyword>
<sequence length="416" mass="46927">LQDREAPLASAQPYNPAGPTISPASSIRNTAQEDSLRKNGPDIHAVGKRSVGDRSKRPRTATRQHSETDQPSNSHTLIFIPMPDSANIQGHNSTQIQAWIHQWFRRYRSNLQNNPLQDSAPPFNNPDVNVSGGDASYRKRDYPNFKSRGNGPLAKGRVNETFLQNETNHLQSELNLRVLKDYVTTHGRKGGSEEMEDASKTRIRAAESGFAAMSSGFIHHHVAGRTRRAVGNPPGVMWLELPASEVKESTSVTIGDDRMYHGRRNLPLKPDTEYAVVYVVKSTVVDVTKHSLAYSKTTVYTKDKPTEEKDDDDYSWWLTIIIIFAIVLLILFCLLGFFVLRYLMMRRRQRKLGNIDDGQLSDYEDSDEGSDNTDDDDYHYQKPLQVKDGPGFRETPLKNTSDLESFFNPIHSLGQP</sequence>
<feature type="compositionally biased region" description="Polar residues" evidence="1">
    <location>
        <begin position="22"/>
        <end position="33"/>
    </location>
</feature>
<accession>A0A8S3ZBX3</accession>
<dbReference type="EMBL" id="CAJHNH020002038">
    <property type="protein sequence ID" value="CAG5125375.1"/>
    <property type="molecule type" value="Genomic_DNA"/>
</dbReference>
<protein>
    <submittedName>
        <fullName evidence="3">Uncharacterized protein</fullName>
    </submittedName>
</protein>
<organism evidence="3 4">
    <name type="scientific">Candidula unifasciata</name>
    <dbReference type="NCBI Taxonomy" id="100452"/>
    <lineage>
        <taxon>Eukaryota</taxon>
        <taxon>Metazoa</taxon>
        <taxon>Spiralia</taxon>
        <taxon>Lophotrochozoa</taxon>
        <taxon>Mollusca</taxon>
        <taxon>Gastropoda</taxon>
        <taxon>Heterobranchia</taxon>
        <taxon>Euthyneura</taxon>
        <taxon>Panpulmonata</taxon>
        <taxon>Eupulmonata</taxon>
        <taxon>Stylommatophora</taxon>
        <taxon>Helicina</taxon>
        <taxon>Helicoidea</taxon>
        <taxon>Geomitridae</taxon>
        <taxon>Candidula</taxon>
    </lineage>
</organism>
<evidence type="ECO:0000313" key="3">
    <source>
        <dbReference type="EMBL" id="CAG5125375.1"/>
    </source>
</evidence>
<proteinExistence type="predicted"/>
<name>A0A8S3ZBX3_9EUPU</name>